<evidence type="ECO:0000313" key="1">
    <source>
        <dbReference type="EMBL" id="SMC95821.1"/>
    </source>
</evidence>
<proteinExistence type="predicted"/>
<sequence length="42" mass="4427">MDEDVAVVVVLSVVDSVVSALEDSEESSDEVVYVVTPDTADI</sequence>
<name>A0A1W2DEB1_9FIRM</name>
<reference evidence="1 2" key="1">
    <citation type="submission" date="2017-04" db="EMBL/GenBank/DDBJ databases">
        <authorList>
            <person name="Afonso C.L."/>
            <person name="Miller P.J."/>
            <person name="Scott M.A."/>
            <person name="Spackman E."/>
            <person name="Goraichik I."/>
            <person name="Dimitrov K.M."/>
            <person name="Suarez D.L."/>
            <person name="Swayne D.E."/>
        </authorList>
    </citation>
    <scope>NUCLEOTIDE SEQUENCE [LARGE SCALE GENOMIC DNA]</scope>
    <source>
        <strain evidence="1 2">DSM 5090</strain>
    </source>
</reference>
<accession>A0A1W2DEB1</accession>
<protein>
    <submittedName>
        <fullName evidence="1">Uncharacterized protein</fullName>
    </submittedName>
</protein>
<gene>
    <name evidence="1" type="ORF">SAMN04488500_11554</name>
</gene>
<dbReference type="AlphaFoldDB" id="A0A1W2DEB1"/>
<organism evidence="1 2">
    <name type="scientific">Sporomusa malonica</name>
    <dbReference type="NCBI Taxonomy" id="112901"/>
    <lineage>
        <taxon>Bacteria</taxon>
        <taxon>Bacillati</taxon>
        <taxon>Bacillota</taxon>
        <taxon>Negativicutes</taxon>
        <taxon>Selenomonadales</taxon>
        <taxon>Sporomusaceae</taxon>
        <taxon>Sporomusa</taxon>
    </lineage>
</organism>
<dbReference type="Proteomes" id="UP000192738">
    <property type="component" value="Unassembled WGS sequence"/>
</dbReference>
<dbReference type="EMBL" id="FWXI01000015">
    <property type="protein sequence ID" value="SMC95821.1"/>
    <property type="molecule type" value="Genomic_DNA"/>
</dbReference>
<evidence type="ECO:0000313" key="2">
    <source>
        <dbReference type="Proteomes" id="UP000192738"/>
    </source>
</evidence>
<keyword evidence="2" id="KW-1185">Reference proteome</keyword>
<dbReference type="RefSeq" id="WP_281252401.1">
    <property type="nucleotide sequence ID" value="NZ_CP155572.1"/>
</dbReference>